<evidence type="ECO:0000313" key="4">
    <source>
        <dbReference type="EMBL" id="GAB68803.1"/>
    </source>
</evidence>
<dbReference type="GO" id="GO:0047429">
    <property type="term" value="F:nucleoside triphosphate diphosphatase activity"/>
    <property type="evidence" value="ECO:0007669"/>
    <property type="project" value="InterPro"/>
</dbReference>
<dbReference type="SUPFAM" id="SSF52972">
    <property type="entry name" value="ITPase-like"/>
    <property type="match status" value="1"/>
</dbReference>
<gene>
    <name evidence="4" type="ORF">PCYB_142310</name>
</gene>
<feature type="region of interest" description="Disordered" evidence="3">
    <location>
        <begin position="82"/>
        <end position="130"/>
    </location>
</feature>
<accession>K6UMQ2</accession>
<reference evidence="4 5" key="1">
    <citation type="journal article" date="2012" name="Nat. Genet.">
        <title>Plasmodium cynomolgi genome sequences provide insight into Plasmodium vivax and the monkey malaria clade.</title>
        <authorList>
            <person name="Tachibana S."/>
            <person name="Sullivan S.A."/>
            <person name="Kawai S."/>
            <person name="Nakamura S."/>
            <person name="Kim H.R."/>
            <person name="Goto N."/>
            <person name="Arisue N."/>
            <person name="Palacpac N.M.Q."/>
            <person name="Honma H."/>
            <person name="Yagi M."/>
            <person name="Tougan T."/>
            <person name="Katakai Y."/>
            <person name="Kaneko O."/>
            <person name="Mita T."/>
            <person name="Kita K."/>
            <person name="Yasutomi Y."/>
            <person name="Sutton P.L."/>
            <person name="Shakhbatyan R."/>
            <person name="Horii T."/>
            <person name="Yasunaga T."/>
            <person name="Barnwell J.W."/>
            <person name="Escalante A.A."/>
            <person name="Carlton J.M."/>
            <person name="Tanabe K."/>
        </authorList>
    </citation>
    <scope>NUCLEOTIDE SEQUENCE [LARGE SCALE GENOMIC DNA]</scope>
    <source>
        <strain evidence="4 5">B</strain>
    </source>
</reference>
<dbReference type="Pfam" id="PF02545">
    <property type="entry name" value="Maf"/>
    <property type="match status" value="1"/>
</dbReference>
<dbReference type="OMA" id="VIGCDSV"/>
<keyword evidence="2" id="KW-0378">Hydrolase</keyword>
<dbReference type="EMBL" id="DF157106">
    <property type="protein sequence ID" value="GAB68803.1"/>
    <property type="molecule type" value="Genomic_DNA"/>
</dbReference>
<dbReference type="eggNOG" id="KOG1509">
    <property type="taxonomic scope" value="Eukaryota"/>
</dbReference>
<dbReference type="CDD" id="cd00555">
    <property type="entry name" value="Maf"/>
    <property type="match status" value="1"/>
</dbReference>
<proteinExistence type="inferred from homology"/>
<evidence type="ECO:0000256" key="1">
    <source>
        <dbReference type="ARBA" id="ARBA00001968"/>
    </source>
</evidence>
<name>K6UMQ2_PLACD</name>
<dbReference type="InterPro" id="IPR029001">
    <property type="entry name" value="ITPase-like_fam"/>
</dbReference>
<evidence type="ECO:0000256" key="2">
    <source>
        <dbReference type="ARBA" id="ARBA00022801"/>
    </source>
</evidence>
<dbReference type="VEuPathDB" id="PlasmoDB:PCYB_142310"/>
<dbReference type="Proteomes" id="UP000006319">
    <property type="component" value="Chromosome 14"/>
</dbReference>
<feature type="compositionally biased region" description="Polar residues" evidence="3">
    <location>
        <begin position="103"/>
        <end position="126"/>
    </location>
</feature>
<keyword evidence="5" id="KW-1185">Reference proteome</keyword>
<dbReference type="Gene3D" id="3.90.950.10">
    <property type="match status" value="1"/>
</dbReference>
<dbReference type="NCBIfam" id="TIGR00172">
    <property type="entry name" value="maf"/>
    <property type="match status" value="1"/>
</dbReference>
<feature type="compositionally biased region" description="Basic and acidic residues" evidence="3">
    <location>
        <begin position="90"/>
        <end position="102"/>
    </location>
</feature>
<dbReference type="RefSeq" id="XP_004224750.1">
    <property type="nucleotide sequence ID" value="XM_004224702.1"/>
</dbReference>
<dbReference type="KEGG" id="pcy:PCYB_142310"/>
<dbReference type="PANTHER" id="PTHR43213:SF5">
    <property type="entry name" value="BIFUNCTIONAL DTTP_UTP PYROPHOSPHATASE_METHYLTRANSFERASE PROTEIN-RELATED"/>
    <property type="match status" value="1"/>
</dbReference>
<sequence>MKEHSHIIGLGDFFTDAKKCWVLLASKSPRRIELMKLMGVSNLYNCESGFEENLDKKQFASAEHYVKENAFQKGLNVANHVWFGDQPNTHSEKNPKQEEKKNTQQGSNNTHLSRGQPDNNEQNSTNETKKHQLKDLYSTYDPMPSIIISCDTIVTLKDEIIEKPLNKEHALEILKKLSSNIHCVYTAVCVFLHKTKIPITFIEKTEVHFDNLLERDILEYLNSSEPYDKAGAYSIQGVGCQFIKKINGCYYNVMGLPINKLSKTLTQLCVEGKISV</sequence>
<protein>
    <submittedName>
        <fullName evidence="4">Septum formation protein Maf domain containing protein</fullName>
    </submittedName>
</protein>
<dbReference type="HAMAP" id="MF_00528">
    <property type="entry name" value="Maf"/>
    <property type="match status" value="1"/>
</dbReference>
<dbReference type="PhylomeDB" id="K6UMQ2"/>
<dbReference type="PANTHER" id="PTHR43213">
    <property type="entry name" value="BIFUNCTIONAL DTTP/UTP PYROPHOSPHATASE/METHYLTRANSFERASE PROTEIN-RELATED"/>
    <property type="match status" value="1"/>
</dbReference>
<dbReference type="AlphaFoldDB" id="K6UMQ2"/>
<dbReference type="InterPro" id="IPR003697">
    <property type="entry name" value="Maf-like"/>
</dbReference>
<dbReference type="GeneID" id="14695181"/>
<evidence type="ECO:0000256" key="3">
    <source>
        <dbReference type="SAM" id="MobiDB-lite"/>
    </source>
</evidence>
<dbReference type="OrthoDB" id="10267058at2759"/>
<feature type="non-terminal residue" evidence="4">
    <location>
        <position position="276"/>
    </location>
</feature>
<evidence type="ECO:0000313" key="5">
    <source>
        <dbReference type="Proteomes" id="UP000006319"/>
    </source>
</evidence>
<comment type="cofactor">
    <cofactor evidence="1">
        <name>a divalent metal cation</name>
        <dbReference type="ChEBI" id="CHEBI:60240"/>
    </cofactor>
</comment>
<organism evidence="4 5">
    <name type="scientific">Plasmodium cynomolgi (strain B)</name>
    <dbReference type="NCBI Taxonomy" id="1120755"/>
    <lineage>
        <taxon>Eukaryota</taxon>
        <taxon>Sar</taxon>
        <taxon>Alveolata</taxon>
        <taxon>Apicomplexa</taxon>
        <taxon>Aconoidasida</taxon>
        <taxon>Haemosporida</taxon>
        <taxon>Plasmodiidae</taxon>
        <taxon>Plasmodium</taxon>
        <taxon>Plasmodium (Plasmodium)</taxon>
    </lineage>
</organism>